<reference evidence="1 2" key="1">
    <citation type="submission" date="2021-04" db="EMBL/GenBank/DDBJ databases">
        <authorList>
            <person name="Pira H."/>
            <person name="Risdian C."/>
            <person name="Wink J."/>
        </authorList>
    </citation>
    <scope>NUCLEOTIDE SEQUENCE [LARGE SCALE GENOMIC DNA]</scope>
    <source>
        <strain evidence="1 2">WH131</strain>
    </source>
</reference>
<keyword evidence="2" id="KW-1185">Reference proteome</keyword>
<dbReference type="RefSeq" id="WP_218318044.1">
    <property type="nucleotide sequence ID" value="NZ_JAGSPB010000003.1"/>
</dbReference>
<keyword evidence="1" id="KW-0413">Isomerase</keyword>
<dbReference type="InterPro" id="IPR015942">
    <property type="entry name" value="Asp/Glu/hydantoin_racemase"/>
</dbReference>
<evidence type="ECO:0000313" key="1">
    <source>
        <dbReference type="EMBL" id="MBV7267537.1"/>
    </source>
</evidence>
<organism evidence="1 2">
    <name type="scientific">Erythrobacter ani</name>
    <dbReference type="NCBI Taxonomy" id="2827235"/>
    <lineage>
        <taxon>Bacteria</taxon>
        <taxon>Pseudomonadati</taxon>
        <taxon>Pseudomonadota</taxon>
        <taxon>Alphaproteobacteria</taxon>
        <taxon>Sphingomonadales</taxon>
        <taxon>Erythrobacteraceae</taxon>
        <taxon>Erythrobacter/Porphyrobacter group</taxon>
        <taxon>Erythrobacter</taxon>
    </lineage>
</organism>
<dbReference type="EMBL" id="JAGSPB010000003">
    <property type="protein sequence ID" value="MBV7267537.1"/>
    <property type="molecule type" value="Genomic_DNA"/>
</dbReference>
<gene>
    <name evidence="1" type="ORF">KCG45_15225</name>
</gene>
<dbReference type="Proteomes" id="UP000699975">
    <property type="component" value="Unassembled WGS sequence"/>
</dbReference>
<dbReference type="PANTHER" id="PTHR21198:SF7">
    <property type="entry name" value="ASPARTATE-GLUTAMATE RACEMASE FAMILY"/>
    <property type="match status" value="1"/>
</dbReference>
<evidence type="ECO:0000313" key="2">
    <source>
        <dbReference type="Proteomes" id="UP000699975"/>
    </source>
</evidence>
<accession>A0ABS6SR77</accession>
<dbReference type="InterPro" id="IPR004380">
    <property type="entry name" value="Asp_race"/>
</dbReference>
<dbReference type="GO" id="GO:0016853">
    <property type="term" value="F:isomerase activity"/>
    <property type="evidence" value="ECO:0007669"/>
    <property type="project" value="UniProtKB-KW"/>
</dbReference>
<dbReference type="Pfam" id="PF01177">
    <property type="entry name" value="Asp_Glu_race"/>
    <property type="match status" value="1"/>
</dbReference>
<name>A0ABS6SR77_9SPHN</name>
<proteinExistence type="predicted"/>
<dbReference type="PANTHER" id="PTHR21198">
    <property type="entry name" value="GLUTAMATE RACEMASE"/>
    <property type="match status" value="1"/>
</dbReference>
<dbReference type="EC" id="5.1.1.-" evidence="1"/>
<comment type="caution">
    <text evidence="1">The sequence shown here is derived from an EMBL/GenBank/DDBJ whole genome shotgun (WGS) entry which is preliminary data.</text>
</comment>
<sequence length="234" mass="25704">MRKLGLIGGMSWISTRTYYEQINHLVQRKLGKHASVPMAIESLDYRLLSNLESEEEWDTGTSQLVDAARLLEASGAERILIAANVMHRVYDEVAAAVDTPILHIADCTANKMEGDRIGKALLLGMRSTIKEGYFRDRFEQRGIELVPVSASASAEIHRSIVEELKLGKATRNAERTVRTAITVGQQAGAEAVILACTELDLVVDVDANVLPIYDTARIHCQVAADWSMADEVVG</sequence>
<protein>
    <submittedName>
        <fullName evidence="1">Amino acid racemase</fullName>
        <ecNumber evidence="1">5.1.1.-</ecNumber>
    </submittedName>
</protein>
<dbReference type="NCBIfam" id="TIGR00035">
    <property type="entry name" value="asp_race"/>
    <property type="match status" value="1"/>
</dbReference>